<gene>
    <name evidence="2" type="ORF">LCGC14_0220040</name>
</gene>
<dbReference type="AlphaFoldDB" id="A0A0F9UHJ9"/>
<protein>
    <submittedName>
        <fullName evidence="2">Uncharacterized protein</fullName>
    </submittedName>
</protein>
<evidence type="ECO:0000313" key="2">
    <source>
        <dbReference type="EMBL" id="KKN91139.1"/>
    </source>
</evidence>
<reference evidence="2" key="1">
    <citation type="journal article" date="2015" name="Nature">
        <title>Complex archaea that bridge the gap between prokaryotes and eukaryotes.</title>
        <authorList>
            <person name="Spang A."/>
            <person name="Saw J.H."/>
            <person name="Jorgensen S.L."/>
            <person name="Zaremba-Niedzwiedzka K."/>
            <person name="Martijn J."/>
            <person name="Lind A.E."/>
            <person name="van Eijk R."/>
            <person name="Schleper C."/>
            <person name="Guy L."/>
            <person name="Ettema T.J."/>
        </authorList>
    </citation>
    <scope>NUCLEOTIDE SEQUENCE</scope>
</reference>
<accession>A0A0F9UHJ9</accession>
<evidence type="ECO:0000256" key="1">
    <source>
        <dbReference type="SAM" id="MobiDB-lite"/>
    </source>
</evidence>
<name>A0A0F9UHJ9_9ZZZZ</name>
<feature type="region of interest" description="Disordered" evidence="1">
    <location>
        <begin position="114"/>
        <end position="133"/>
    </location>
</feature>
<proteinExistence type="predicted"/>
<dbReference type="EMBL" id="LAZR01000105">
    <property type="protein sequence ID" value="KKN91139.1"/>
    <property type="molecule type" value="Genomic_DNA"/>
</dbReference>
<comment type="caution">
    <text evidence="2">The sequence shown here is derived from an EMBL/GenBank/DDBJ whole genome shotgun (WGS) entry which is preliminary data.</text>
</comment>
<organism evidence="2">
    <name type="scientific">marine sediment metagenome</name>
    <dbReference type="NCBI Taxonomy" id="412755"/>
    <lineage>
        <taxon>unclassified sequences</taxon>
        <taxon>metagenomes</taxon>
        <taxon>ecological metagenomes</taxon>
    </lineage>
</organism>
<feature type="compositionally biased region" description="Pro residues" evidence="1">
    <location>
        <begin position="118"/>
        <end position="127"/>
    </location>
</feature>
<sequence length="173" mass="19628">MGKGDKQKYTQESILHVDATPDDEYPLRILRAYRENCNVRWEVSGDIDSLPYDVMNEACEQRAKILDKAIIKLGRERSCPSCGGDVTTIRTCGFNDAYRCSTCSLVSGFENNKVGDENPPPPPPPHPLNVSTHPGHYGKPLCPRCQRRVHRRKGVHFDHEHRCPNCDWIGEIE</sequence>